<dbReference type="GO" id="GO:0004530">
    <property type="term" value="F:deoxyribonuclease I activity"/>
    <property type="evidence" value="ECO:0007669"/>
    <property type="project" value="TreeGrafter"/>
</dbReference>
<evidence type="ECO:0000256" key="3">
    <source>
        <dbReference type="SAM" id="Phobius"/>
    </source>
</evidence>
<dbReference type="PRINTS" id="PR00130">
    <property type="entry name" value="DNASEI"/>
</dbReference>
<protein>
    <submittedName>
        <fullName evidence="4">Deoxyribonuclease I</fullName>
    </submittedName>
</protein>
<evidence type="ECO:0000256" key="1">
    <source>
        <dbReference type="ARBA" id="ARBA00022722"/>
    </source>
</evidence>
<sequence>MSSLFSLSSFCPLSVLFLSSLCPLSVLSLSSFCPLSVLSLSSLCPLSVLFLSSFFPLSVLSLSSLCPLSVLSLSSFFPLSVLSLSSFCPLSVLSLSSFCPLSVLFVLSLSSLCPLSVLSLSSFCPLSVLCLSSLSSVCPLSVLCLSSGCPLSVLCLSSLSSVCPLSVLFVLCLEQTVSVVQNYTYDDGCEPCGTDTFSREPFVVMFSSNYPAVRTFVLVPQHTSPDSAVEEVDALYDVVKDVRQRHCASGDFNTGCNYVSGSDWDRIRLFTDQSFHWLISNEADTTVSHTECAYDRIVVTADMLKGVEPGSAQVYNYMTDLKLSHQLVPTPLTL</sequence>
<dbReference type="InterPro" id="IPR018057">
    <property type="entry name" value="Deoxyribonuclease-1_AS"/>
</dbReference>
<evidence type="ECO:0000313" key="5">
    <source>
        <dbReference type="Proteomes" id="UP000472271"/>
    </source>
</evidence>
<keyword evidence="2" id="KW-0378">Hydrolase</keyword>
<dbReference type="InterPro" id="IPR036691">
    <property type="entry name" value="Endo/exonu/phosph_ase_sf"/>
</dbReference>
<organism evidence="4 5">
    <name type="scientific">Sphaeramia orbicularis</name>
    <name type="common">orbiculate cardinalfish</name>
    <dbReference type="NCBI Taxonomy" id="375764"/>
    <lineage>
        <taxon>Eukaryota</taxon>
        <taxon>Metazoa</taxon>
        <taxon>Chordata</taxon>
        <taxon>Craniata</taxon>
        <taxon>Vertebrata</taxon>
        <taxon>Euteleostomi</taxon>
        <taxon>Actinopterygii</taxon>
        <taxon>Neopterygii</taxon>
        <taxon>Teleostei</taxon>
        <taxon>Neoteleostei</taxon>
        <taxon>Acanthomorphata</taxon>
        <taxon>Gobiaria</taxon>
        <taxon>Kurtiformes</taxon>
        <taxon>Apogonoidei</taxon>
        <taxon>Apogonidae</taxon>
        <taxon>Apogoninae</taxon>
        <taxon>Sphaeramia</taxon>
    </lineage>
</organism>
<dbReference type="GO" id="GO:0003677">
    <property type="term" value="F:DNA binding"/>
    <property type="evidence" value="ECO:0007669"/>
    <property type="project" value="TreeGrafter"/>
</dbReference>
<dbReference type="SUPFAM" id="SSF56219">
    <property type="entry name" value="DNase I-like"/>
    <property type="match status" value="1"/>
</dbReference>
<dbReference type="Ensembl" id="ENSSORT00005014857.1">
    <property type="protein sequence ID" value="ENSSORP00005014434.1"/>
    <property type="gene ID" value="ENSSORG00005007387.1"/>
</dbReference>
<accession>A0A672ZC67</accession>
<gene>
    <name evidence="4" type="primary">dnase1</name>
</gene>
<dbReference type="GO" id="GO:0006308">
    <property type="term" value="P:DNA catabolic process"/>
    <property type="evidence" value="ECO:0007669"/>
    <property type="project" value="InterPro"/>
</dbReference>
<dbReference type="Proteomes" id="UP000472271">
    <property type="component" value="Unassembled WGS sequence"/>
</dbReference>
<feature type="transmembrane region" description="Helical" evidence="3">
    <location>
        <begin position="90"/>
        <end position="112"/>
    </location>
</feature>
<name>A0A672ZC67_9TELE</name>
<dbReference type="Gene3D" id="3.60.10.10">
    <property type="entry name" value="Endonuclease/exonuclease/phosphatase"/>
    <property type="match status" value="1"/>
</dbReference>
<dbReference type="AlphaFoldDB" id="A0A672ZC67"/>
<dbReference type="PROSITE" id="PS00919">
    <property type="entry name" value="DNASE_I_1"/>
    <property type="match status" value="1"/>
</dbReference>
<dbReference type="InterPro" id="IPR016202">
    <property type="entry name" value="DNase_I"/>
</dbReference>
<evidence type="ECO:0000313" key="4">
    <source>
        <dbReference type="Ensembl" id="ENSSORP00005014434.1"/>
    </source>
</evidence>
<dbReference type="SMART" id="SM00476">
    <property type="entry name" value="DNaseIc"/>
    <property type="match status" value="1"/>
</dbReference>
<keyword evidence="3" id="KW-0472">Membrane</keyword>
<keyword evidence="5" id="KW-1185">Reference proteome</keyword>
<reference evidence="4" key="2">
    <citation type="submission" date="2025-09" db="UniProtKB">
        <authorList>
            <consortium name="Ensembl"/>
        </authorList>
    </citation>
    <scope>IDENTIFICATION</scope>
</reference>
<reference evidence="4" key="1">
    <citation type="submission" date="2025-08" db="UniProtKB">
        <authorList>
            <consortium name="Ensembl"/>
        </authorList>
    </citation>
    <scope>IDENTIFICATION</scope>
</reference>
<dbReference type="PANTHER" id="PTHR11371">
    <property type="entry name" value="DEOXYRIBONUCLEASE"/>
    <property type="match status" value="1"/>
</dbReference>
<keyword evidence="3" id="KW-0812">Transmembrane</keyword>
<keyword evidence="1" id="KW-0540">Nuclease</keyword>
<proteinExistence type="predicted"/>
<dbReference type="PANTHER" id="PTHR11371:SF29">
    <property type="entry name" value="DEOXYRIBONUCLEASE-1-LIKE 2"/>
    <property type="match status" value="1"/>
</dbReference>
<dbReference type="InParanoid" id="A0A672ZC67"/>
<keyword evidence="3" id="KW-1133">Transmembrane helix</keyword>
<evidence type="ECO:0000256" key="2">
    <source>
        <dbReference type="ARBA" id="ARBA00022801"/>
    </source>
</evidence>
<dbReference type="GO" id="GO:0005634">
    <property type="term" value="C:nucleus"/>
    <property type="evidence" value="ECO:0007669"/>
    <property type="project" value="TreeGrafter"/>
</dbReference>